<feature type="domain" description="PPIase cyclophilin-type" evidence="4">
    <location>
        <begin position="10"/>
        <end position="161"/>
    </location>
</feature>
<accession>D7DSA5</accession>
<dbReference type="InterPro" id="IPR024936">
    <property type="entry name" value="Cyclophilin-type_PPIase"/>
</dbReference>
<dbReference type="InterPro" id="IPR020892">
    <property type="entry name" value="Cyclophilin-type_PPIase_CS"/>
</dbReference>
<keyword evidence="2" id="KW-0697">Rotamase</keyword>
<proteinExistence type="predicted"/>
<dbReference type="InParanoid" id="D7DSA5"/>
<dbReference type="InterPro" id="IPR044665">
    <property type="entry name" value="E_coli_cyclophilin_A-like"/>
</dbReference>
<dbReference type="Gene3D" id="2.40.100.10">
    <property type="entry name" value="Cyclophilin-like"/>
    <property type="match status" value="1"/>
</dbReference>
<dbReference type="PIRSF" id="PIRSF001467">
    <property type="entry name" value="Peptidylpro_ismrse"/>
    <property type="match status" value="1"/>
</dbReference>
<evidence type="ECO:0000256" key="1">
    <source>
        <dbReference type="ARBA" id="ARBA00013194"/>
    </source>
</evidence>
<organism evidence="5 6">
    <name type="scientific">Methanococcus voltae (strain ATCC BAA-1334 / A3)</name>
    <dbReference type="NCBI Taxonomy" id="456320"/>
    <lineage>
        <taxon>Archaea</taxon>
        <taxon>Methanobacteriati</taxon>
        <taxon>Methanobacteriota</taxon>
        <taxon>Methanomada group</taxon>
        <taxon>Methanococci</taxon>
        <taxon>Methanococcales</taxon>
        <taxon>Methanococcaceae</taxon>
        <taxon>Methanococcus</taxon>
    </lineage>
</organism>
<dbReference type="eggNOG" id="arCOG04767">
    <property type="taxonomic scope" value="Archaea"/>
</dbReference>
<dbReference type="EC" id="5.2.1.8" evidence="1"/>
<dbReference type="STRING" id="456320.Mvol_0355"/>
<reference evidence="5 6" key="1">
    <citation type="submission" date="2010-05" db="EMBL/GenBank/DDBJ databases">
        <title>Complete sequence of Methanococcus voltae A3.</title>
        <authorList>
            <consortium name="US DOE Joint Genome Institute"/>
            <person name="Lucas S."/>
            <person name="Copeland A."/>
            <person name="Lapidus A."/>
            <person name="Cheng J.-F."/>
            <person name="Bruce D."/>
            <person name="Goodwin L."/>
            <person name="Pitluck S."/>
            <person name="Lowry S."/>
            <person name="Clum A."/>
            <person name="Land M."/>
            <person name="Hauser L."/>
            <person name="Kyrpides N."/>
            <person name="Mikhailova N."/>
            <person name="Whitman W.B."/>
            <person name="Woyke T."/>
        </authorList>
    </citation>
    <scope>NUCLEOTIDE SEQUENCE [LARGE SCALE GENOMIC DNA]</scope>
    <source>
        <strain evidence="6">ATCC BAA-1334 / A3</strain>
    </source>
</reference>
<gene>
    <name evidence="5" type="ordered locus">Mvol_0355</name>
</gene>
<dbReference type="SUPFAM" id="SSF50891">
    <property type="entry name" value="Cyclophilin-like"/>
    <property type="match status" value="1"/>
</dbReference>
<name>D7DSA5_METV3</name>
<dbReference type="AlphaFoldDB" id="D7DSA5"/>
<dbReference type="GO" id="GO:0006457">
    <property type="term" value="P:protein folding"/>
    <property type="evidence" value="ECO:0007669"/>
    <property type="project" value="InterPro"/>
</dbReference>
<evidence type="ECO:0000256" key="2">
    <source>
        <dbReference type="ARBA" id="ARBA00023110"/>
    </source>
</evidence>
<dbReference type="InterPro" id="IPR029000">
    <property type="entry name" value="Cyclophilin-like_dom_sf"/>
</dbReference>
<protein>
    <recommendedName>
        <fullName evidence="1">peptidylprolyl isomerase</fullName>
        <ecNumber evidence="1">5.2.1.8</ecNumber>
    </recommendedName>
</protein>
<dbReference type="PRINTS" id="PR00153">
    <property type="entry name" value="CSAPPISMRASE"/>
</dbReference>
<keyword evidence="3 5" id="KW-0413">Isomerase</keyword>
<dbReference type="Pfam" id="PF00160">
    <property type="entry name" value="Pro_isomerase"/>
    <property type="match status" value="1"/>
</dbReference>
<dbReference type="InterPro" id="IPR002130">
    <property type="entry name" value="Cyclophilin-type_PPIase_dom"/>
</dbReference>
<dbReference type="PROSITE" id="PS50072">
    <property type="entry name" value="CSA_PPIASE_2"/>
    <property type="match status" value="1"/>
</dbReference>
<dbReference type="HOGENOM" id="CLU_012062_16_9_2"/>
<dbReference type="EMBL" id="CP002057">
    <property type="protein sequence ID" value="ADI36015.1"/>
    <property type="molecule type" value="Genomic_DNA"/>
</dbReference>
<evidence type="ECO:0000313" key="6">
    <source>
        <dbReference type="Proteomes" id="UP000007722"/>
    </source>
</evidence>
<evidence type="ECO:0000313" key="5">
    <source>
        <dbReference type="EMBL" id="ADI36015.1"/>
    </source>
</evidence>
<dbReference type="OrthoDB" id="12184at2157"/>
<evidence type="ECO:0000256" key="3">
    <source>
        <dbReference type="ARBA" id="ARBA00023235"/>
    </source>
</evidence>
<dbReference type="Proteomes" id="UP000007722">
    <property type="component" value="Chromosome"/>
</dbReference>
<dbReference type="CDD" id="cd01920">
    <property type="entry name" value="cyclophilin_EcCYP_like"/>
    <property type="match status" value="1"/>
</dbReference>
<dbReference type="GO" id="GO:0003755">
    <property type="term" value="F:peptidyl-prolyl cis-trans isomerase activity"/>
    <property type="evidence" value="ECO:0007669"/>
    <property type="project" value="UniProtKB-KW"/>
</dbReference>
<dbReference type="PANTHER" id="PTHR43246">
    <property type="entry name" value="PEPTIDYL-PROLYL CIS-TRANS ISOMERASE CYP38, CHLOROPLASTIC"/>
    <property type="match status" value="1"/>
</dbReference>
<evidence type="ECO:0000259" key="4">
    <source>
        <dbReference type="PROSITE" id="PS50072"/>
    </source>
</evidence>
<dbReference type="KEGG" id="mvo:Mvol_0355"/>
<dbReference type="PROSITE" id="PS00170">
    <property type="entry name" value="CSA_PPIASE_1"/>
    <property type="match status" value="1"/>
</dbReference>
<keyword evidence="6" id="KW-1185">Reference proteome</keyword>
<sequence length="162" mass="18289">MIATIITNKGTMKAELFEKEAPITVENFKKYAEEGFYNNTIFHRVINGFMVQGGGFTTDGVQKETHAPIKNEAKNGLSNKRGTLAMARTNVVDSATSQFFINHIDNAFLNYQNDMNYGYAVFGELKEGFEVLDEIAKVKTGNKSYFQDWPVEDVIIEKIIIE</sequence>